<dbReference type="EMBL" id="CAJNDS010002165">
    <property type="protein sequence ID" value="CAE7357639.1"/>
    <property type="molecule type" value="Genomic_DNA"/>
</dbReference>
<evidence type="ECO:0000256" key="1">
    <source>
        <dbReference type="PROSITE-ProRule" id="PRU00339"/>
    </source>
</evidence>
<dbReference type="OrthoDB" id="430408at2759"/>
<protein>
    <submittedName>
        <fullName evidence="2">Uncharacterized protein</fullName>
    </submittedName>
</protein>
<feature type="repeat" description="TPR" evidence="1">
    <location>
        <begin position="73"/>
        <end position="106"/>
    </location>
</feature>
<name>A0A812PFR3_9DINO</name>
<keyword evidence="3" id="KW-1185">Reference proteome</keyword>
<dbReference type="InterPro" id="IPR019734">
    <property type="entry name" value="TPR_rpt"/>
</dbReference>
<evidence type="ECO:0000313" key="2">
    <source>
        <dbReference type="EMBL" id="CAE7357639.1"/>
    </source>
</evidence>
<proteinExistence type="predicted"/>
<evidence type="ECO:0000313" key="3">
    <source>
        <dbReference type="Proteomes" id="UP000604046"/>
    </source>
</evidence>
<reference evidence="2" key="1">
    <citation type="submission" date="2021-02" db="EMBL/GenBank/DDBJ databases">
        <authorList>
            <person name="Dougan E. K."/>
            <person name="Rhodes N."/>
            <person name="Thang M."/>
            <person name="Chan C."/>
        </authorList>
    </citation>
    <scope>NUCLEOTIDE SEQUENCE</scope>
</reference>
<dbReference type="SUPFAM" id="SSF81901">
    <property type="entry name" value="HCP-like"/>
    <property type="match status" value="1"/>
</dbReference>
<organism evidence="2 3">
    <name type="scientific">Symbiodinium natans</name>
    <dbReference type="NCBI Taxonomy" id="878477"/>
    <lineage>
        <taxon>Eukaryota</taxon>
        <taxon>Sar</taxon>
        <taxon>Alveolata</taxon>
        <taxon>Dinophyceae</taxon>
        <taxon>Suessiales</taxon>
        <taxon>Symbiodiniaceae</taxon>
        <taxon>Symbiodinium</taxon>
    </lineage>
</organism>
<accession>A0A812PFR3</accession>
<dbReference type="AlphaFoldDB" id="A0A812PFR3"/>
<dbReference type="Proteomes" id="UP000604046">
    <property type="component" value="Unassembled WGS sequence"/>
</dbReference>
<gene>
    <name evidence="2" type="ORF">SNAT2548_LOCUS19088</name>
</gene>
<dbReference type="PROSITE" id="PS50005">
    <property type="entry name" value="TPR"/>
    <property type="match status" value="1"/>
</dbReference>
<sequence>MSSAYGILRQALTGGGREFLRNAQRMQAVGPDEEGGLGFIFEGCFYIAAPWPLRDLPRALGLMRRALERKACKRNYYYVGLANYHLQNYAEARDFFAKSASAKPEFLSEFDFAAGLTQEAEHGVKLATDALKAAGDQDDAANSV</sequence>
<comment type="caution">
    <text evidence="2">The sequence shown here is derived from an EMBL/GenBank/DDBJ whole genome shotgun (WGS) entry which is preliminary data.</text>
</comment>
<keyword evidence="1" id="KW-0802">TPR repeat</keyword>